<evidence type="ECO:0000313" key="3">
    <source>
        <dbReference type="Proteomes" id="UP000824193"/>
    </source>
</evidence>
<reference evidence="2" key="2">
    <citation type="submission" date="2021-04" db="EMBL/GenBank/DDBJ databases">
        <authorList>
            <person name="Gilroy R."/>
        </authorList>
    </citation>
    <scope>NUCLEOTIDE SEQUENCE</scope>
    <source>
        <strain evidence="2">2239</strain>
    </source>
</reference>
<comment type="caution">
    <text evidence="2">The sequence shown here is derived from an EMBL/GenBank/DDBJ whole genome shotgun (WGS) entry which is preliminary data.</text>
</comment>
<sequence>MIRLVESAADAARFRSALADAQDPVAVETAVRFAAFHQLPGSGWKFYTGGEGEKPFALAVRGASALLTGSAGGEEVALLLNFLQARRLKTSRPDPLPGWRQDAAFHVFHAPAEGPGARPLPEGFVLNEAPSLLGVTEFLWGGESMTAHHDRRSTDTFYSEICAMRNRGLTEIWTLEEKGATVATAGAYAISENAALLSAVETAPAFRGRGCAGALVCALARKLCGQGKAVCLVARPGVEGFYEKLGFEQRGLTYGHAAPENE</sequence>
<feature type="domain" description="N-acetyltransferase" evidence="1">
    <location>
        <begin position="115"/>
        <end position="262"/>
    </location>
</feature>
<dbReference type="PROSITE" id="PS51186">
    <property type="entry name" value="GNAT"/>
    <property type="match status" value="1"/>
</dbReference>
<dbReference type="EC" id="2.3.1.-" evidence="2"/>
<keyword evidence="2" id="KW-0012">Acyltransferase</keyword>
<dbReference type="EMBL" id="DXFW01000013">
    <property type="protein sequence ID" value="HIX05458.1"/>
    <property type="molecule type" value="Genomic_DNA"/>
</dbReference>
<evidence type="ECO:0000259" key="1">
    <source>
        <dbReference type="PROSITE" id="PS51186"/>
    </source>
</evidence>
<accession>A0A9D1V3L4</accession>
<evidence type="ECO:0000313" key="2">
    <source>
        <dbReference type="EMBL" id="HIX05458.1"/>
    </source>
</evidence>
<dbReference type="SUPFAM" id="SSF55729">
    <property type="entry name" value="Acyl-CoA N-acyltransferases (Nat)"/>
    <property type="match status" value="1"/>
</dbReference>
<keyword evidence="2" id="KW-0808">Transferase</keyword>
<reference evidence="2" key="1">
    <citation type="journal article" date="2021" name="PeerJ">
        <title>Extensive microbial diversity within the chicken gut microbiome revealed by metagenomics and culture.</title>
        <authorList>
            <person name="Gilroy R."/>
            <person name="Ravi A."/>
            <person name="Getino M."/>
            <person name="Pursley I."/>
            <person name="Horton D.L."/>
            <person name="Alikhan N.F."/>
            <person name="Baker D."/>
            <person name="Gharbi K."/>
            <person name="Hall N."/>
            <person name="Watson M."/>
            <person name="Adriaenssens E.M."/>
            <person name="Foster-Nyarko E."/>
            <person name="Jarju S."/>
            <person name="Secka A."/>
            <person name="Antonio M."/>
            <person name="Oren A."/>
            <person name="Chaudhuri R.R."/>
            <person name="La Ragione R."/>
            <person name="Hildebrand F."/>
            <person name="Pallen M.J."/>
        </authorList>
    </citation>
    <scope>NUCLEOTIDE SEQUENCE</scope>
    <source>
        <strain evidence="2">2239</strain>
    </source>
</reference>
<dbReference type="Proteomes" id="UP000824193">
    <property type="component" value="Unassembled WGS sequence"/>
</dbReference>
<dbReference type="InterPro" id="IPR016181">
    <property type="entry name" value="Acyl_CoA_acyltransferase"/>
</dbReference>
<dbReference type="InterPro" id="IPR013653">
    <property type="entry name" value="GCN5-like_dom"/>
</dbReference>
<dbReference type="InterPro" id="IPR000182">
    <property type="entry name" value="GNAT_dom"/>
</dbReference>
<name>A0A9D1V3L4_9FIRM</name>
<proteinExistence type="predicted"/>
<dbReference type="Gene3D" id="3.40.630.30">
    <property type="match status" value="1"/>
</dbReference>
<gene>
    <name evidence="2" type="ORF">H9865_05045</name>
</gene>
<dbReference type="GO" id="GO:0016747">
    <property type="term" value="F:acyltransferase activity, transferring groups other than amino-acyl groups"/>
    <property type="evidence" value="ECO:0007669"/>
    <property type="project" value="InterPro"/>
</dbReference>
<dbReference type="Pfam" id="PF08445">
    <property type="entry name" value="FR47"/>
    <property type="match status" value="1"/>
</dbReference>
<protein>
    <submittedName>
        <fullName evidence="2">GNAT family N-acetyltransferase</fullName>
        <ecNumber evidence="2">2.3.1.-</ecNumber>
    </submittedName>
</protein>
<organism evidence="2 3">
    <name type="scientific">Candidatus Allofournierella pullicola</name>
    <dbReference type="NCBI Taxonomy" id="2838596"/>
    <lineage>
        <taxon>Bacteria</taxon>
        <taxon>Bacillati</taxon>
        <taxon>Bacillota</taxon>
        <taxon>Clostridia</taxon>
        <taxon>Eubacteriales</taxon>
        <taxon>Oscillospiraceae</taxon>
        <taxon>Allofournierella</taxon>
    </lineage>
</organism>
<dbReference type="AlphaFoldDB" id="A0A9D1V3L4"/>